<dbReference type="FunFam" id="3.20.20.140:FF:000005">
    <property type="entry name" value="TatD family hydrolase"/>
    <property type="match status" value="1"/>
</dbReference>
<accession>A0A9D9D991</accession>
<gene>
    <name evidence="5" type="ORF">IAC78_02170</name>
</gene>
<dbReference type="InterPro" id="IPR018228">
    <property type="entry name" value="DNase_TatD-rel_CS"/>
</dbReference>
<dbReference type="PANTHER" id="PTHR46124:SF2">
    <property type="entry name" value="D-AMINOACYL-TRNA DEACYLASE"/>
    <property type="match status" value="1"/>
</dbReference>
<dbReference type="SUPFAM" id="SSF51556">
    <property type="entry name" value="Metallo-dependent hydrolases"/>
    <property type="match status" value="1"/>
</dbReference>
<evidence type="ECO:0000313" key="6">
    <source>
        <dbReference type="Proteomes" id="UP000823629"/>
    </source>
</evidence>
<dbReference type="PIRSF" id="PIRSF005902">
    <property type="entry name" value="DNase_TatD"/>
    <property type="match status" value="1"/>
</dbReference>
<dbReference type="Proteomes" id="UP000823629">
    <property type="component" value="Unassembled WGS sequence"/>
</dbReference>
<dbReference type="AlphaFoldDB" id="A0A9D9D991"/>
<keyword evidence="4" id="KW-0175">Coiled coil</keyword>
<feature type="binding site" evidence="3">
    <location>
        <position position="7"/>
    </location>
    <ligand>
        <name>a divalent metal cation</name>
        <dbReference type="ChEBI" id="CHEBI:60240"/>
        <label>1</label>
    </ligand>
</feature>
<dbReference type="GO" id="GO:0016788">
    <property type="term" value="F:hydrolase activity, acting on ester bonds"/>
    <property type="evidence" value="ECO:0007669"/>
    <property type="project" value="InterPro"/>
</dbReference>
<dbReference type="InterPro" id="IPR015991">
    <property type="entry name" value="TatD/YcfH-like"/>
</dbReference>
<dbReference type="CDD" id="cd01310">
    <property type="entry name" value="TatD_DNAse"/>
    <property type="match status" value="1"/>
</dbReference>
<reference evidence="5" key="1">
    <citation type="submission" date="2020-10" db="EMBL/GenBank/DDBJ databases">
        <authorList>
            <person name="Gilroy R."/>
        </authorList>
    </citation>
    <scope>NUCLEOTIDE SEQUENCE</scope>
    <source>
        <strain evidence="5">1748</strain>
    </source>
</reference>
<dbReference type="GO" id="GO:0004536">
    <property type="term" value="F:DNA nuclease activity"/>
    <property type="evidence" value="ECO:0007669"/>
    <property type="project" value="InterPro"/>
</dbReference>
<feature type="binding site" evidence="3">
    <location>
        <position position="95"/>
    </location>
    <ligand>
        <name>a divalent metal cation</name>
        <dbReference type="ChEBI" id="CHEBI:60240"/>
        <label>1</label>
    </ligand>
</feature>
<sequence>MKIIDTHTHLNDEGLYKDREDIIKRSKLAGVEKVINNGDSFESFDVINFLAKEYPDFCYSAIGLFPTTEYSDLSEEIRKLNEKLDEAVNLVAIGEIGLDYHLDNSLETKNKQKELFKAQIEVARERKLPIIVHSRDAEADTFNTIIDSKFPYDVILHCYSASFQMALRYLRHKKNVYFGIGGVLTFKNAVKLVEVVKRVPPDHFVLETDAPYLTPHPFRGKRNDPSYIVYTLKKMAELLNRDENELAEEIYLRSKEIYNLR</sequence>
<protein>
    <submittedName>
        <fullName evidence="5">TatD family hydrolase</fullName>
    </submittedName>
</protein>
<evidence type="ECO:0000256" key="2">
    <source>
        <dbReference type="ARBA" id="ARBA00022801"/>
    </source>
</evidence>
<dbReference type="PROSITE" id="PS01137">
    <property type="entry name" value="TATD_1"/>
    <property type="match status" value="1"/>
</dbReference>
<evidence type="ECO:0000313" key="5">
    <source>
        <dbReference type="EMBL" id="MBO8414270.1"/>
    </source>
</evidence>
<dbReference type="InterPro" id="IPR032466">
    <property type="entry name" value="Metal_Hydrolase"/>
</dbReference>
<keyword evidence="1 3" id="KW-0479">Metal-binding</keyword>
<dbReference type="Gene3D" id="3.20.20.140">
    <property type="entry name" value="Metal-dependent hydrolases"/>
    <property type="match status" value="1"/>
</dbReference>
<dbReference type="NCBIfam" id="TIGR00010">
    <property type="entry name" value="YchF/TatD family DNA exonuclease"/>
    <property type="match status" value="1"/>
</dbReference>
<reference evidence="5" key="2">
    <citation type="journal article" date="2021" name="PeerJ">
        <title>Extensive microbial diversity within the chicken gut microbiome revealed by metagenomics and culture.</title>
        <authorList>
            <person name="Gilroy R."/>
            <person name="Ravi A."/>
            <person name="Getino M."/>
            <person name="Pursley I."/>
            <person name="Horton D.L."/>
            <person name="Alikhan N.F."/>
            <person name="Baker D."/>
            <person name="Gharbi K."/>
            <person name="Hall N."/>
            <person name="Watson M."/>
            <person name="Adriaenssens E.M."/>
            <person name="Foster-Nyarko E."/>
            <person name="Jarju S."/>
            <person name="Secka A."/>
            <person name="Antonio M."/>
            <person name="Oren A."/>
            <person name="Chaudhuri R.R."/>
            <person name="La Ragione R."/>
            <person name="Hildebrand F."/>
            <person name="Pallen M.J."/>
        </authorList>
    </citation>
    <scope>NUCLEOTIDE SEQUENCE</scope>
    <source>
        <strain evidence="5">1748</strain>
    </source>
</reference>
<proteinExistence type="predicted"/>
<feature type="binding site" evidence="3">
    <location>
        <position position="133"/>
    </location>
    <ligand>
        <name>a divalent metal cation</name>
        <dbReference type="ChEBI" id="CHEBI:60240"/>
        <label>2</label>
    </ligand>
</feature>
<comment type="caution">
    <text evidence="5">The sequence shown here is derived from an EMBL/GenBank/DDBJ whole genome shotgun (WGS) entry which is preliminary data.</text>
</comment>
<dbReference type="Pfam" id="PF01026">
    <property type="entry name" value="TatD_DNase"/>
    <property type="match status" value="1"/>
</dbReference>
<feature type="binding site" evidence="3">
    <location>
        <position position="157"/>
    </location>
    <ligand>
        <name>a divalent metal cation</name>
        <dbReference type="ChEBI" id="CHEBI:60240"/>
        <label>2</label>
    </ligand>
</feature>
<organism evidence="5 6">
    <name type="scientific">Candidatus Scatoplasma merdavium</name>
    <dbReference type="NCBI Taxonomy" id="2840932"/>
    <lineage>
        <taxon>Bacteria</taxon>
        <taxon>Bacillati</taxon>
        <taxon>Bacillota</taxon>
        <taxon>Bacilli</taxon>
        <taxon>Bacillales</taxon>
        <taxon>Candidatus Scatoplasma</taxon>
    </lineage>
</organism>
<evidence type="ECO:0000256" key="1">
    <source>
        <dbReference type="ARBA" id="ARBA00022723"/>
    </source>
</evidence>
<dbReference type="InterPro" id="IPR001130">
    <property type="entry name" value="TatD-like"/>
</dbReference>
<keyword evidence="2 5" id="KW-0378">Hydrolase</keyword>
<feature type="coiled-coil region" evidence="4">
    <location>
        <begin position="70"/>
        <end position="126"/>
    </location>
</feature>
<dbReference type="EMBL" id="JADING010000061">
    <property type="protein sequence ID" value="MBO8414270.1"/>
    <property type="molecule type" value="Genomic_DNA"/>
</dbReference>
<evidence type="ECO:0000256" key="3">
    <source>
        <dbReference type="PIRSR" id="PIRSR005902-1"/>
    </source>
</evidence>
<feature type="binding site" evidence="3">
    <location>
        <position position="209"/>
    </location>
    <ligand>
        <name>a divalent metal cation</name>
        <dbReference type="ChEBI" id="CHEBI:60240"/>
        <label>1</label>
    </ligand>
</feature>
<feature type="binding site" evidence="3">
    <location>
        <position position="9"/>
    </location>
    <ligand>
        <name>a divalent metal cation</name>
        <dbReference type="ChEBI" id="CHEBI:60240"/>
        <label>1</label>
    </ligand>
</feature>
<dbReference type="GO" id="GO:0046872">
    <property type="term" value="F:metal ion binding"/>
    <property type="evidence" value="ECO:0007669"/>
    <property type="project" value="UniProtKB-KW"/>
</dbReference>
<dbReference type="PANTHER" id="PTHR46124">
    <property type="entry name" value="D-AMINOACYL-TRNA DEACYLASE"/>
    <property type="match status" value="1"/>
</dbReference>
<evidence type="ECO:0000256" key="4">
    <source>
        <dbReference type="SAM" id="Coils"/>
    </source>
</evidence>
<name>A0A9D9D991_9BACL</name>